<dbReference type="GO" id="GO:0035032">
    <property type="term" value="C:phosphatidylinositol 3-kinase complex, class III"/>
    <property type="evidence" value="ECO:0007669"/>
    <property type="project" value="TreeGrafter"/>
</dbReference>
<dbReference type="AlphaFoldDB" id="A0AAV6U5K8"/>
<dbReference type="GO" id="GO:0097629">
    <property type="term" value="C:extrinsic component of omegasome membrane"/>
    <property type="evidence" value="ECO:0007669"/>
    <property type="project" value="TreeGrafter"/>
</dbReference>
<dbReference type="GO" id="GO:0097632">
    <property type="term" value="C:extrinsic component of phagophore assembly site membrane"/>
    <property type="evidence" value="ECO:0007669"/>
    <property type="project" value="TreeGrafter"/>
</dbReference>
<dbReference type="GO" id="GO:0009267">
    <property type="term" value="P:cellular response to starvation"/>
    <property type="evidence" value="ECO:0007669"/>
    <property type="project" value="TreeGrafter"/>
</dbReference>
<dbReference type="GO" id="GO:0043495">
    <property type="term" value="F:protein-membrane adaptor activity"/>
    <property type="evidence" value="ECO:0007669"/>
    <property type="project" value="TreeGrafter"/>
</dbReference>
<dbReference type="GO" id="GO:0035014">
    <property type="term" value="F:phosphatidylinositol 3-kinase regulator activity"/>
    <property type="evidence" value="ECO:0007669"/>
    <property type="project" value="TreeGrafter"/>
</dbReference>
<proteinExistence type="predicted"/>
<dbReference type="GO" id="GO:0016240">
    <property type="term" value="P:autophagosome membrane docking"/>
    <property type="evidence" value="ECO:0007669"/>
    <property type="project" value="TreeGrafter"/>
</dbReference>
<dbReference type="InterPro" id="IPR018791">
    <property type="entry name" value="UV_resistance/autophagy_Atg14"/>
</dbReference>
<dbReference type="GO" id="GO:0000423">
    <property type="term" value="P:mitophagy"/>
    <property type="evidence" value="ECO:0007669"/>
    <property type="project" value="TreeGrafter"/>
</dbReference>
<dbReference type="Pfam" id="PF10186">
    <property type="entry name" value="ATG14"/>
    <property type="match status" value="1"/>
</dbReference>
<evidence type="ECO:0008006" key="5">
    <source>
        <dbReference type="Google" id="ProtNLM"/>
    </source>
</evidence>
<comment type="caution">
    <text evidence="3">The sequence shown here is derived from an EMBL/GenBank/DDBJ whole genome shotgun (WGS) entry which is preliminary data.</text>
</comment>
<dbReference type="GO" id="GO:0005776">
    <property type="term" value="C:autophagosome"/>
    <property type="evidence" value="ECO:0007669"/>
    <property type="project" value="TreeGrafter"/>
</dbReference>
<gene>
    <name evidence="3" type="ORF">JTE90_023625</name>
</gene>
<dbReference type="PANTHER" id="PTHR13664:SF0">
    <property type="entry name" value="BECLIN 1-ASSOCIATED AUTOPHAGY-RELATED KEY REGULATOR"/>
    <property type="match status" value="1"/>
</dbReference>
<evidence type="ECO:0000313" key="3">
    <source>
        <dbReference type="EMBL" id="KAG8179163.1"/>
    </source>
</evidence>
<accession>A0AAV6U5K8</accession>
<keyword evidence="1 2" id="KW-0175">Coiled coil</keyword>
<sequence>MASSSDEGLDESIPEMVYQCISISDAANYRREDPCVKCPLCKKYQFNHTFHCADCVKNGNFSHSKKKCYERFADKKARKYKLEQEEQEILAKYEKTLSKRIEVEDVKLNIMLCREKIKLLEKSINAQREQISNDVKEIDDIKEKKSECIKRQQAISERISRYRSINEDKEIELNRTKKKCSYKQQELEDYKKYCVKELVTYIMPITKVPPQLSRYSSLSEDGHYADLEDAQKTTYIQGQWVLTGSPMDEIQYAVVEPCIPSSGDYSAYMSWCADHESAVSKDNLSDEDRRRFDVAYGIGAALAYTAQIVKVLSYIMDINLPKRSSYNDFCRHETARKFYHHVAKLNTNIIHLCLARQVDVTRLSAHRTISNLLLLIEPKQNERRGSLTLEQREEILNSLENSITKDLLPPDESDDDIEAEFVHISDKEDLFLDLPDTQTPTPPSSLVSSVFSSFWRAATGQK</sequence>
<dbReference type="PANTHER" id="PTHR13664">
    <property type="entry name" value="BECLIN 1-ASSOCIATED AUTOPHAGY-RELATED KEY REGULATOR"/>
    <property type="match status" value="1"/>
</dbReference>
<keyword evidence="4" id="KW-1185">Reference proteome</keyword>
<evidence type="ECO:0000256" key="2">
    <source>
        <dbReference type="SAM" id="Coils"/>
    </source>
</evidence>
<feature type="coiled-coil region" evidence="2">
    <location>
        <begin position="110"/>
        <end position="179"/>
    </location>
</feature>
<evidence type="ECO:0000313" key="4">
    <source>
        <dbReference type="Proteomes" id="UP000827092"/>
    </source>
</evidence>
<dbReference type="GO" id="GO:0000045">
    <property type="term" value="P:autophagosome assembly"/>
    <property type="evidence" value="ECO:0007669"/>
    <property type="project" value="TreeGrafter"/>
</dbReference>
<dbReference type="Proteomes" id="UP000827092">
    <property type="component" value="Unassembled WGS sequence"/>
</dbReference>
<evidence type="ECO:0000256" key="1">
    <source>
        <dbReference type="ARBA" id="ARBA00023054"/>
    </source>
</evidence>
<organism evidence="3 4">
    <name type="scientific">Oedothorax gibbosus</name>
    <dbReference type="NCBI Taxonomy" id="931172"/>
    <lineage>
        <taxon>Eukaryota</taxon>
        <taxon>Metazoa</taxon>
        <taxon>Ecdysozoa</taxon>
        <taxon>Arthropoda</taxon>
        <taxon>Chelicerata</taxon>
        <taxon>Arachnida</taxon>
        <taxon>Araneae</taxon>
        <taxon>Araneomorphae</taxon>
        <taxon>Entelegynae</taxon>
        <taxon>Araneoidea</taxon>
        <taxon>Linyphiidae</taxon>
        <taxon>Erigoninae</taxon>
        <taxon>Oedothorax</taxon>
    </lineage>
</organism>
<reference evidence="3 4" key="1">
    <citation type="journal article" date="2022" name="Nat. Ecol. Evol.">
        <title>A masculinizing supergene underlies an exaggerated male reproductive morph in a spider.</title>
        <authorList>
            <person name="Hendrickx F."/>
            <person name="De Corte Z."/>
            <person name="Sonet G."/>
            <person name="Van Belleghem S.M."/>
            <person name="Kostlbacher S."/>
            <person name="Vangestel C."/>
        </authorList>
    </citation>
    <scope>NUCLEOTIDE SEQUENCE [LARGE SCALE GENOMIC DNA]</scope>
    <source>
        <strain evidence="3">W744_W776</strain>
    </source>
</reference>
<name>A0AAV6U5K8_9ARAC</name>
<dbReference type="EMBL" id="JAFNEN010000645">
    <property type="protein sequence ID" value="KAG8179163.1"/>
    <property type="molecule type" value="Genomic_DNA"/>
</dbReference>
<protein>
    <recommendedName>
        <fullName evidence="5">Beclin 1-associated autophagy-related key regulator</fullName>
    </recommendedName>
</protein>